<organism evidence="2 3">
    <name type="scientific">Candidatus Magasanikbacteria bacterium CG11_big_fil_rev_8_21_14_0_20_39_34</name>
    <dbReference type="NCBI Taxonomy" id="1974653"/>
    <lineage>
        <taxon>Bacteria</taxon>
        <taxon>Candidatus Magasanikiibacteriota</taxon>
    </lineage>
</organism>
<proteinExistence type="predicted"/>
<protein>
    <submittedName>
        <fullName evidence="2">Uncharacterized protein</fullName>
    </submittedName>
</protein>
<reference evidence="2 3" key="1">
    <citation type="submission" date="2017-09" db="EMBL/GenBank/DDBJ databases">
        <title>Depth-based differentiation of microbial function through sediment-hosted aquifers and enrichment of novel symbionts in the deep terrestrial subsurface.</title>
        <authorList>
            <person name="Probst A.J."/>
            <person name="Ladd B."/>
            <person name="Jarett J.K."/>
            <person name="Geller-Mcgrath D.E."/>
            <person name="Sieber C.M."/>
            <person name="Emerson J.B."/>
            <person name="Anantharaman K."/>
            <person name="Thomas B.C."/>
            <person name="Malmstrom R."/>
            <person name="Stieglmeier M."/>
            <person name="Klingl A."/>
            <person name="Woyke T."/>
            <person name="Ryan C.M."/>
            <person name="Banfield J.F."/>
        </authorList>
    </citation>
    <scope>NUCLEOTIDE SEQUENCE [LARGE SCALE GENOMIC DNA]</scope>
    <source>
        <strain evidence="2">CG11_big_fil_rev_8_21_14_0_20_39_34</strain>
    </source>
</reference>
<name>A0A2H0N5J6_9BACT</name>
<sequence length="117" mass="14042">MQDLQEIFVRIEENKKKLREINKAYREALSSVSEYTDVSDELKTFRERKKQIENTVKEQFSKEFIQMDDIKIDIESDQEMLTDITLNQYVKGQSVSVNDQYENEYEPVFTVKFKKVK</sequence>
<keyword evidence="1" id="KW-0175">Coiled coil</keyword>
<accession>A0A2H0N5J6</accession>
<comment type="caution">
    <text evidence="2">The sequence shown here is derived from an EMBL/GenBank/DDBJ whole genome shotgun (WGS) entry which is preliminary data.</text>
</comment>
<evidence type="ECO:0000313" key="2">
    <source>
        <dbReference type="EMBL" id="PIR04162.1"/>
    </source>
</evidence>
<feature type="coiled-coil region" evidence="1">
    <location>
        <begin position="1"/>
        <end position="55"/>
    </location>
</feature>
<gene>
    <name evidence="2" type="ORF">COV59_03180</name>
</gene>
<evidence type="ECO:0000313" key="3">
    <source>
        <dbReference type="Proteomes" id="UP000229600"/>
    </source>
</evidence>
<dbReference type="EMBL" id="PCWN01000007">
    <property type="protein sequence ID" value="PIR04162.1"/>
    <property type="molecule type" value="Genomic_DNA"/>
</dbReference>
<dbReference type="AlphaFoldDB" id="A0A2H0N5J6"/>
<dbReference type="Proteomes" id="UP000229600">
    <property type="component" value="Unassembled WGS sequence"/>
</dbReference>
<evidence type="ECO:0000256" key="1">
    <source>
        <dbReference type="SAM" id="Coils"/>
    </source>
</evidence>